<dbReference type="STRING" id="106634.TVD_13605"/>
<keyword evidence="2" id="KW-1185">Reference proteome</keyword>
<dbReference type="EMBL" id="CP011367">
    <property type="protein sequence ID" value="AKJ96334.1"/>
    <property type="molecule type" value="Genomic_DNA"/>
</dbReference>
<sequence length="98" mass="11380">MDQQELNNRCVTLFQSPRIQTKLWNPRMFWEVGRKLNTNPDELTEPKVDLCELEVMLSAAAYEPSKCADNLNQREAGRADFIRRAVQSGQRPFLRRAA</sequence>
<dbReference type="Proteomes" id="UP000064201">
    <property type="component" value="Chromosome"/>
</dbReference>
<dbReference type="AlphaFoldDB" id="A0A0G3G7H3"/>
<reference evidence="1 2" key="1">
    <citation type="submission" date="2015-04" db="EMBL/GenBank/DDBJ databases">
        <title>Complete Sequence for the Genome of the Thioalkalivibrio versutus D301.</title>
        <authorList>
            <person name="Mu T."/>
            <person name="Zhou J."/>
            <person name="Xu X."/>
        </authorList>
    </citation>
    <scope>NUCLEOTIDE SEQUENCE [LARGE SCALE GENOMIC DNA]</scope>
    <source>
        <strain evidence="1 2">D301</strain>
    </source>
</reference>
<dbReference type="KEGG" id="tvr:TVD_13605"/>
<evidence type="ECO:0000313" key="1">
    <source>
        <dbReference type="EMBL" id="AKJ96334.1"/>
    </source>
</evidence>
<dbReference type="OrthoDB" id="5296090at2"/>
<protein>
    <submittedName>
        <fullName evidence="1">Uncharacterized protein</fullName>
    </submittedName>
</protein>
<proteinExistence type="predicted"/>
<dbReference type="PATRIC" id="fig|106634.4.peg.2775"/>
<accession>A0A0G3G7H3</accession>
<evidence type="ECO:0000313" key="2">
    <source>
        <dbReference type="Proteomes" id="UP000064201"/>
    </source>
</evidence>
<dbReference type="RefSeq" id="WP_018144945.1">
    <property type="nucleotide sequence ID" value="NZ_CP011367.1"/>
</dbReference>
<organism evidence="1 2">
    <name type="scientific">Thioalkalivibrio versutus</name>
    <dbReference type="NCBI Taxonomy" id="106634"/>
    <lineage>
        <taxon>Bacteria</taxon>
        <taxon>Pseudomonadati</taxon>
        <taxon>Pseudomonadota</taxon>
        <taxon>Gammaproteobacteria</taxon>
        <taxon>Chromatiales</taxon>
        <taxon>Ectothiorhodospiraceae</taxon>
        <taxon>Thioalkalivibrio</taxon>
    </lineage>
</organism>
<gene>
    <name evidence="1" type="ORF">TVD_13605</name>
</gene>
<name>A0A0G3G7H3_9GAMM</name>